<dbReference type="EMBL" id="JARBDR010000214">
    <property type="protein sequence ID" value="KAJ8318709.1"/>
    <property type="molecule type" value="Genomic_DNA"/>
</dbReference>
<dbReference type="InterPro" id="IPR016720">
    <property type="entry name" value="PC_Trfase_euk"/>
</dbReference>
<feature type="transmembrane region" description="Helical" evidence="19">
    <location>
        <begin position="52"/>
        <end position="75"/>
    </location>
</feature>
<comment type="subcellular location">
    <subcellularLocation>
        <location evidence="2">Membrane</location>
        <topology evidence="2">Multi-pass membrane protein</topology>
    </subcellularLocation>
</comment>
<protein>
    <recommendedName>
        <fullName evidence="6">phosphatidate cytidylyltransferase</fullName>
        <ecNumber evidence="6">2.7.7.41</ecNumber>
    </recommendedName>
    <alternativeName>
        <fullName evidence="16">CDP-diacylglycerol synthase</fullName>
    </alternativeName>
    <alternativeName>
        <fullName evidence="17">CDP-diglyceride pyrophosphorylase</fullName>
    </alternativeName>
    <alternativeName>
        <fullName evidence="18">CDP-diglyceride synthase</fullName>
    </alternativeName>
</protein>
<evidence type="ECO:0000256" key="10">
    <source>
        <dbReference type="ARBA" id="ARBA00022695"/>
    </source>
</evidence>
<dbReference type="EC" id="2.7.7.41" evidence="6"/>
<evidence type="ECO:0000256" key="12">
    <source>
        <dbReference type="ARBA" id="ARBA00023098"/>
    </source>
</evidence>
<feature type="transmembrane region" description="Helical" evidence="19">
    <location>
        <begin position="7"/>
        <end position="32"/>
    </location>
</feature>
<comment type="caution">
    <text evidence="20">The sequence shown here is derived from an EMBL/GenBank/DDBJ whole genome shotgun (WGS) entry which is preliminary data.</text>
</comment>
<keyword evidence="13 19" id="KW-0472">Membrane</keyword>
<evidence type="ECO:0000313" key="20">
    <source>
        <dbReference type="EMBL" id="KAJ8318709.1"/>
    </source>
</evidence>
<evidence type="ECO:0000256" key="3">
    <source>
        <dbReference type="ARBA" id="ARBA00005119"/>
    </source>
</evidence>
<evidence type="ECO:0000256" key="7">
    <source>
        <dbReference type="ARBA" id="ARBA00022516"/>
    </source>
</evidence>
<organism evidence="20 21">
    <name type="scientific">Tegillarca granosa</name>
    <name type="common">Malaysian cockle</name>
    <name type="synonym">Anadara granosa</name>
    <dbReference type="NCBI Taxonomy" id="220873"/>
    <lineage>
        <taxon>Eukaryota</taxon>
        <taxon>Metazoa</taxon>
        <taxon>Spiralia</taxon>
        <taxon>Lophotrochozoa</taxon>
        <taxon>Mollusca</taxon>
        <taxon>Bivalvia</taxon>
        <taxon>Autobranchia</taxon>
        <taxon>Pteriomorphia</taxon>
        <taxon>Arcoida</taxon>
        <taxon>Arcoidea</taxon>
        <taxon>Arcidae</taxon>
        <taxon>Tegillarca</taxon>
    </lineage>
</organism>
<reference evidence="20 21" key="1">
    <citation type="submission" date="2022-12" db="EMBL/GenBank/DDBJ databases">
        <title>Chromosome-level genome of Tegillarca granosa.</title>
        <authorList>
            <person name="Kim J."/>
        </authorList>
    </citation>
    <scope>NUCLEOTIDE SEQUENCE [LARGE SCALE GENOMIC DNA]</scope>
    <source>
        <strain evidence="20">Teg-2019</strain>
        <tissue evidence="20">Adductor muscle</tissue>
    </source>
</reference>
<keyword evidence="7" id="KW-0444">Lipid biosynthesis</keyword>
<comment type="pathway">
    <text evidence="4">Lipid metabolism.</text>
</comment>
<evidence type="ECO:0000256" key="9">
    <source>
        <dbReference type="ARBA" id="ARBA00022692"/>
    </source>
</evidence>
<sequence length="77" mass="9214">MIFGFGFVIYMGPLVLVLLIFAIQIKCFHEIITIGYTVYKSFDLPWFRTLSWYFLFASNYFFYGESLIDYFGVLLHR</sequence>
<evidence type="ECO:0000256" key="15">
    <source>
        <dbReference type="ARBA" id="ARBA00023264"/>
    </source>
</evidence>
<comment type="catalytic activity">
    <reaction evidence="1">
        <text>a 1,2-diacyl-sn-glycero-3-phosphate + CTP + H(+) = a CDP-1,2-diacyl-sn-glycerol + diphosphate</text>
        <dbReference type="Rhea" id="RHEA:16229"/>
        <dbReference type="ChEBI" id="CHEBI:15378"/>
        <dbReference type="ChEBI" id="CHEBI:33019"/>
        <dbReference type="ChEBI" id="CHEBI:37563"/>
        <dbReference type="ChEBI" id="CHEBI:58332"/>
        <dbReference type="ChEBI" id="CHEBI:58608"/>
        <dbReference type="EC" id="2.7.7.41"/>
    </reaction>
</comment>
<proteinExistence type="inferred from homology"/>
<evidence type="ECO:0000256" key="1">
    <source>
        <dbReference type="ARBA" id="ARBA00001698"/>
    </source>
</evidence>
<evidence type="ECO:0000256" key="8">
    <source>
        <dbReference type="ARBA" id="ARBA00022679"/>
    </source>
</evidence>
<comment type="pathway">
    <text evidence="3">Phospholipid metabolism; CDP-diacylglycerol biosynthesis; CDP-diacylglycerol from sn-glycerol 3-phosphate: step 3/3.</text>
</comment>
<comment type="similarity">
    <text evidence="5">Belongs to the CDS family.</text>
</comment>
<keyword evidence="10" id="KW-0548">Nucleotidyltransferase</keyword>
<evidence type="ECO:0000256" key="16">
    <source>
        <dbReference type="ARBA" id="ARBA00029893"/>
    </source>
</evidence>
<evidence type="ECO:0000256" key="19">
    <source>
        <dbReference type="SAM" id="Phobius"/>
    </source>
</evidence>
<keyword evidence="15" id="KW-1208">Phospholipid metabolism</keyword>
<gene>
    <name evidence="20" type="ORF">KUTeg_003800</name>
</gene>
<evidence type="ECO:0000256" key="14">
    <source>
        <dbReference type="ARBA" id="ARBA00023209"/>
    </source>
</evidence>
<evidence type="ECO:0000256" key="11">
    <source>
        <dbReference type="ARBA" id="ARBA00022989"/>
    </source>
</evidence>
<keyword evidence="12" id="KW-0443">Lipid metabolism</keyword>
<evidence type="ECO:0000256" key="17">
    <source>
        <dbReference type="ARBA" id="ARBA00032396"/>
    </source>
</evidence>
<keyword evidence="8" id="KW-0808">Transferase</keyword>
<dbReference type="PANTHER" id="PTHR13773">
    <property type="entry name" value="PHOSPHATIDATE CYTIDYLYLTRANSFERASE"/>
    <property type="match status" value="1"/>
</dbReference>
<evidence type="ECO:0000256" key="2">
    <source>
        <dbReference type="ARBA" id="ARBA00004141"/>
    </source>
</evidence>
<keyword evidence="21" id="KW-1185">Reference proteome</keyword>
<keyword evidence="11 19" id="KW-1133">Transmembrane helix</keyword>
<evidence type="ECO:0000256" key="4">
    <source>
        <dbReference type="ARBA" id="ARBA00005189"/>
    </source>
</evidence>
<dbReference type="Pfam" id="PF01148">
    <property type="entry name" value="CTP_transf_1"/>
    <property type="match status" value="1"/>
</dbReference>
<feature type="non-terminal residue" evidence="20">
    <location>
        <position position="77"/>
    </location>
</feature>
<name>A0ABQ9FN25_TEGGR</name>
<dbReference type="PANTHER" id="PTHR13773:SF8">
    <property type="entry name" value="PHOSPHATIDATE CYTIDYLYLTRANSFERASE, PHOTORECEPTOR-SPECIFIC"/>
    <property type="match status" value="1"/>
</dbReference>
<evidence type="ECO:0000256" key="5">
    <source>
        <dbReference type="ARBA" id="ARBA00010185"/>
    </source>
</evidence>
<keyword evidence="14" id="KW-0594">Phospholipid biosynthesis</keyword>
<dbReference type="Proteomes" id="UP001217089">
    <property type="component" value="Unassembled WGS sequence"/>
</dbReference>
<evidence type="ECO:0000313" key="21">
    <source>
        <dbReference type="Proteomes" id="UP001217089"/>
    </source>
</evidence>
<accession>A0ABQ9FN25</accession>
<keyword evidence="9 19" id="KW-0812">Transmembrane</keyword>
<evidence type="ECO:0000256" key="18">
    <source>
        <dbReference type="ARBA" id="ARBA00033406"/>
    </source>
</evidence>
<evidence type="ECO:0000256" key="13">
    <source>
        <dbReference type="ARBA" id="ARBA00023136"/>
    </source>
</evidence>
<evidence type="ECO:0000256" key="6">
    <source>
        <dbReference type="ARBA" id="ARBA00012487"/>
    </source>
</evidence>